<organism evidence="1 2">
    <name type="scientific">Gilvimarinus xylanilyticus</name>
    <dbReference type="NCBI Taxonomy" id="2944139"/>
    <lineage>
        <taxon>Bacteria</taxon>
        <taxon>Pseudomonadati</taxon>
        <taxon>Pseudomonadota</taxon>
        <taxon>Gammaproteobacteria</taxon>
        <taxon>Cellvibrionales</taxon>
        <taxon>Cellvibrionaceae</taxon>
        <taxon>Gilvimarinus</taxon>
    </lineage>
</organism>
<name>A0A9X2HW53_9GAMM</name>
<reference evidence="1" key="2">
    <citation type="submission" date="2023-01" db="EMBL/GenBank/DDBJ databases">
        <title>Gilvimarinus xylanilyticus HB14 isolated from Caulerpa lentillifera aquaculture base in Hainan, China.</title>
        <authorList>
            <person name="Zhang Y.-J."/>
        </authorList>
    </citation>
    <scope>NUCLEOTIDE SEQUENCE</scope>
    <source>
        <strain evidence="1">HB14</strain>
    </source>
</reference>
<keyword evidence="2" id="KW-1185">Reference proteome</keyword>
<proteinExistence type="predicted"/>
<dbReference type="Proteomes" id="UP001139319">
    <property type="component" value="Unassembled WGS sequence"/>
</dbReference>
<sequence>MSNYPFTDTEALQLVQALQAIPADSELGIFNSALSYERQTLLDNPHILENLYSDRNPDEVKAISARVLQIMSVGQSLVEARYPGMDLKSVVASEYRDRMLAPQVYMLFFVWPGQDRAGFMMANPYEILDHRTVDPLTGRGHLAAFYKAVGRRDINFVYHHIANGSLKAWPVLGLSSCGQRLLYRDAIIRADDGFLWQFRHSGY</sequence>
<dbReference type="AlphaFoldDB" id="A0A9X2HW53"/>
<dbReference type="EMBL" id="JAMFTH010000001">
    <property type="protein sequence ID" value="MCP8898774.1"/>
    <property type="molecule type" value="Genomic_DNA"/>
</dbReference>
<gene>
    <name evidence="1" type="ORF">M6D89_05610</name>
</gene>
<comment type="caution">
    <text evidence="1">The sequence shown here is derived from an EMBL/GenBank/DDBJ whole genome shotgun (WGS) entry which is preliminary data.</text>
</comment>
<protein>
    <submittedName>
        <fullName evidence="1">Uncharacterized protein</fullName>
    </submittedName>
</protein>
<accession>A0A9X2HW53</accession>
<evidence type="ECO:0000313" key="2">
    <source>
        <dbReference type="Proteomes" id="UP001139319"/>
    </source>
</evidence>
<reference evidence="1" key="1">
    <citation type="submission" date="2022-05" db="EMBL/GenBank/DDBJ databases">
        <authorList>
            <person name="Sun H.-N."/>
        </authorList>
    </citation>
    <scope>NUCLEOTIDE SEQUENCE</scope>
    <source>
        <strain evidence="1">HB14</strain>
    </source>
</reference>
<evidence type="ECO:0000313" key="1">
    <source>
        <dbReference type="EMBL" id="MCP8898774.1"/>
    </source>
</evidence>
<dbReference type="RefSeq" id="WP_253967043.1">
    <property type="nucleotide sequence ID" value="NZ_JAMFTH010000001.1"/>
</dbReference>